<dbReference type="AlphaFoldDB" id="A0A8H6IJ06"/>
<name>A0A8H6IJ06_9AGAR</name>
<comment type="caution">
    <text evidence="2">The sequence shown here is derived from an EMBL/GenBank/DDBJ whole genome shotgun (WGS) entry which is preliminary data.</text>
</comment>
<feature type="region of interest" description="Disordered" evidence="1">
    <location>
        <begin position="62"/>
        <end position="87"/>
    </location>
</feature>
<evidence type="ECO:0000313" key="3">
    <source>
        <dbReference type="Proteomes" id="UP000521943"/>
    </source>
</evidence>
<feature type="compositionally biased region" description="Low complexity" evidence="1">
    <location>
        <begin position="63"/>
        <end position="76"/>
    </location>
</feature>
<proteinExistence type="predicted"/>
<sequence>MPLTAFTSQLLAFSGMDRSPSEHDLYPAFSHLLEEKFPISHRYLQKSQPRLLSTLPEKSRQIASAANASTEANTSSGGDTSSESADSNLSLNSLGVAVNYKSKDLLIPDFTMARADGSGEAKSDLTFLAVEIKLSSSKTFERTKEQLCSYIQALESYEQKVPLFGLMVYDDFLYFYRHNPKSFLKPLVLRSSFNYSNSENHDAICEALSNIRQKIEAVQETRYEPPALTYEDNGQLPMIVPGWVQARASNLYKFPPHFEASWGSIVRPILHAYFPPTSNYILKPEMLIRDAFVQGPPNPALWTDHYGVDVPRHLPYQNHLVDFGICRPLPGVDNGMRRQQIILLVELKSKQQYHAFPQIKRYMEAACRKIPAGERDTRRIFGLTICGGLATAYELPAASGPNVPRILLAGNTFGQQANFGSVEFFTLLESIRRIFA</sequence>
<gene>
    <name evidence="2" type="ORF">DFP72DRAFT_839773</name>
</gene>
<feature type="compositionally biased region" description="Polar residues" evidence="1">
    <location>
        <begin position="77"/>
        <end position="87"/>
    </location>
</feature>
<accession>A0A8H6IJ06</accession>
<evidence type="ECO:0000313" key="2">
    <source>
        <dbReference type="EMBL" id="KAF6764716.1"/>
    </source>
</evidence>
<protein>
    <submittedName>
        <fullName evidence="2">Uncharacterized protein</fullName>
    </submittedName>
</protein>
<dbReference type="EMBL" id="JACGCI010000003">
    <property type="protein sequence ID" value="KAF6764716.1"/>
    <property type="molecule type" value="Genomic_DNA"/>
</dbReference>
<dbReference type="Proteomes" id="UP000521943">
    <property type="component" value="Unassembled WGS sequence"/>
</dbReference>
<evidence type="ECO:0000256" key="1">
    <source>
        <dbReference type="SAM" id="MobiDB-lite"/>
    </source>
</evidence>
<reference evidence="2 3" key="1">
    <citation type="submission" date="2020-07" db="EMBL/GenBank/DDBJ databases">
        <title>Comparative genomics of pyrophilous fungi reveals a link between fire events and developmental genes.</title>
        <authorList>
            <consortium name="DOE Joint Genome Institute"/>
            <person name="Steindorff A.S."/>
            <person name="Carver A."/>
            <person name="Calhoun S."/>
            <person name="Stillman K."/>
            <person name="Liu H."/>
            <person name="Lipzen A."/>
            <person name="Pangilinan J."/>
            <person name="Labutti K."/>
            <person name="Bruns T.D."/>
            <person name="Grigoriev I.V."/>
        </authorList>
    </citation>
    <scope>NUCLEOTIDE SEQUENCE [LARGE SCALE GENOMIC DNA]</scope>
    <source>
        <strain evidence="2 3">CBS 144469</strain>
    </source>
</reference>
<organism evidence="2 3">
    <name type="scientific">Ephemerocybe angulata</name>
    <dbReference type="NCBI Taxonomy" id="980116"/>
    <lineage>
        <taxon>Eukaryota</taxon>
        <taxon>Fungi</taxon>
        <taxon>Dikarya</taxon>
        <taxon>Basidiomycota</taxon>
        <taxon>Agaricomycotina</taxon>
        <taxon>Agaricomycetes</taxon>
        <taxon>Agaricomycetidae</taxon>
        <taxon>Agaricales</taxon>
        <taxon>Agaricineae</taxon>
        <taxon>Psathyrellaceae</taxon>
        <taxon>Ephemerocybe</taxon>
    </lineage>
</organism>
<keyword evidence="3" id="KW-1185">Reference proteome</keyword>